<name>K8W852_9GAMM</name>
<dbReference type="Proteomes" id="UP000010290">
    <property type="component" value="Chromosome"/>
</dbReference>
<organism evidence="1 2">
    <name type="scientific">Providencia sneebia DSM 19967</name>
    <dbReference type="NCBI Taxonomy" id="1141660"/>
    <lineage>
        <taxon>Bacteria</taxon>
        <taxon>Pseudomonadati</taxon>
        <taxon>Pseudomonadota</taxon>
        <taxon>Gammaproteobacteria</taxon>
        <taxon>Enterobacterales</taxon>
        <taxon>Morganellaceae</taxon>
        <taxon>Providencia</taxon>
    </lineage>
</organism>
<comment type="caution">
    <text evidence="1">The sequence shown here is derived from an EMBL/GenBank/DDBJ whole genome shotgun (WGS) entry which is preliminary data.</text>
</comment>
<dbReference type="HOGENOM" id="CLU_178507_0_0_6"/>
<dbReference type="AlphaFoldDB" id="K8W852"/>
<protein>
    <submittedName>
        <fullName evidence="1">Uncharacterized protein</fullName>
    </submittedName>
</protein>
<gene>
    <name evidence="1" type="ORF">OO7_15664</name>
</gene>
<accession>K8W852</accession>
<sequence length="103" mass="11950">MVLNKGAINELYFTHQHPVNIPPIKLIDASIEFMSFDSSVRKTVMERPDRYELVNSAIKLERPPALVSNTVNLPPNAIQGDEIYNWETKRKMIYNGTEWINLY</sequence>
<evidence type="ECO:0000313" key="1">
    <source>
        <dbReference type="EMBL" id="EKT53657.1"/>
    </source>
</evidence>
<dbReference type="EMBL" id="AKKN01000013">
    <property type="protein sequence ID" value="EKT53657.1"/>
    <property type="molecule type" value="Genomic_DNA"/>
</dbReference>
<evidence type="ECO:0000313" key="2">
    <source>
        <dbReference type="Proteomes" id="UP000010290"/>
    </source>
</evidence>
<keyword evidence="2" id="KW-1185">Reference proteome</keyword>
<reference evidence="1 2" key="1">
    <citation type="journal article" date="2012" name="BMC Genomics">
        <title>Comparative genomics of bacteria in the genus Providencia isolated from wild Drosophila melanogaster.</title>
        <authorList>
            <person name="Galac M.R."/>
            <person name="Lazzaro B.P."/>
        </authorList>
    </citation>
    <scope>NUCLEOTIDE SEQUENCE [LARGE SCALE GENOMIC DNA]</scope>
    <source>
        <strain evidence="1 2">DSM 19967</strain>
    </source>
</reference>
<proteinExistence type="predicted"/>